<dbReference type="InterPro" id="IPR009012">
    <property type="entry name" value="GrpE_head"/>
</dbReference>
<dbReference type="PROSITE" id="PS01071">
    <property type="entry name" value="GRPE"/>
    <property type="match status" value="1"/>
</dbReference>
<accession>A0ABV8A612</accession>
<organism evidence="8 9">
    <name type="scientific">Deinococcus antarcticus</name>
    <dbReference type="NCBI Taxonomy" id="1298767"/>
    <lineage>
        <taxon>Bacteria</taxon>
        <taxon>Thermotogati</taxon>
        <taxon>Deinococcota</taxon>
        <taxon>Deinococci</taxon>
        <taxon>Deinococcales</taxon>
        <taxon>Deinococcaceae</taxon>
        <taxon>Deinococcus</taxon>
    </lineage>
</organism>
<dbReference type="PRINTS" id="PR00773">
    <property type="entry name" value="GRPEPROTEIN"/>
</dbReference>
<dbReference type="Pfam" id="PF01025">
    <property type="entry name" value="GrpE"/>
    <property type="match status" value="1"/>
</dbReference>
<evidence type="ECO:0000313" key="8">
    <source>
        <dbReference type="EMBL" id="MFC3860811.1"/>
    </source>
</evidence>
<dbReference type="CDD" id="cd00446">
    <property type="entry name" value="GrpE"/>
    <property type="match status" value="1"/>
</dbReference>
<evidence type="ECO:0000313" key="9">
    <source>
        <dbReference type="Proteomes" id="UP001595748"/>
    </source>
</evidence>
<comment type="subcellular location">
    <subcellularLocation>
        <location evidence="3">Cytoplasm</location>
    </subcellularLocation>
</comment>
<comment type="function">
    <text evidence="3 4">Participates actively in the response to hyperosmotic and heat shock by preventing the aggregation of stress-denatured proteins, in association with DnaK and GrpE. It is the nucleotide exchange factor for DnaK and may function as a thermosensor. Unfolded proteins bind initially to DnaJ; upon interaction with the DnaJ-bound protein, DnaK hydrolyzes its bound ATP, resulting in the formation of a stable complex. GrpE releases ADP from DnaK; ATP binding to DnaK triggers the release of the substrate protein, thus completing the reaction cycle. Several rounds of ATP-dependent interactions between DnaJ, DnaK and GrpE are required for fully efficient folding.</text>
</comment>
<dbReference type="InterPro" id="IPR000740">
    <property type="entry name" value="GrpE"/>
</dbReference>
<evidence type="ECO:0000256" key="4">
    <source>
        <dbReference type="RuleBase" id="RU000639"/>
    </source>
</evidence>
<evidence type="ECO:0000256" key="6">
    <source>
        <dbReference type="SAM" id="Coils"/>
    </source>
</evidence>
<evidence type="ECO:0000256" key="1">
    <source>
        <dbReference type="ARBA" id="ARBA00009054"/>
    </source>
</evidence>
<keyword evidence="6" id="KW-0175">Coiled coil</keyword>
<evidence type="ECO:0000256" key="5">
    <source>
        <dbReference type="RuleBase" id="RU004478"/>
    </source>
</evidence>
<evidence type="ECO:0000256" key="2">
    <source>
        <dbReference type="ARBA" id="ARBA00023186"/>
    </source>
</evidence>
<dbReference type="HAMAP" id="MF_01151">
    <property type="entry name" value="GrpE"/>
    <property type="match status" value="1"/>
</dbReference>
<feature type="coiled-coil region" evidence="6">
    <location>
        <begin position="57"/>
        <end position="91"/>
    </location>
</feature>
<keyword evidence="2 3" id="KW-0143">Chaperone</keyword>
<reference evidence="9" key="1">
    <citation type="journal article" date="2019" name="Int. J. Syst. Evol. Microbiol.">
        <title>The Global Catalogue of Microorganisms (GCM) 10K type strain sequencing project: providing services to taxonomists for standard genome sequencing and annotation.</title>
        <authorList>
            <consortium name="The Broad Institute Genomics Platform"/>
            <consortium name="The Broad Institute Genome Sequencing Center for Infectious Disease"/>
            <person name="Wu L."/>
            <person name="Ma J."/>
        </authorList>
    </citation>
    <scope>NUCLEOTIDE SEQUENCE [LARGE SCALE GENOMIC DNA]</scope>
    <source>
        <strain evidence="9">CCTCC AB 2013263</strain>
    </source>
</reference>
<protein>
    <recommendedName>
        <fullName evidence="3 4">Protein GrpE</fullName>
    </recommendedName>
    <alternativeName>
        <fullName evidence="3">HSP-70 cofactor</fullName>
    </alternativeName>
</protein>
<keyword evidence="9" id="KW-1185">Reference proteome</keyword>
<dbReference type="EMBL" id="JBHRZF010000100">
    <property type="protein sequence ID" value="MFC3860811.1"/>
    <property type="molecule type" value="Genomic_DNA"/>
</dbReference>
<comment type="subunit">
    <text evidence="3">Homodimer.</text>
</comment>
<keyword evidence="3 4" id="KW-0346">Stress response</keyword>
<dbReference type="Gene3D" id="2.30.22.10">
    <property type="entry name" value="Head domain of nucleotide exchange factor GrpE"/>
    <property type="match status" value="1"/>
</dbReference>
<dbReference type="Gene3D" id="3.90.20.20">
    <property type="match status" value="1"/>
</dbReference>
<gene>
    <name evidence="3" type="primary">grpE</name>
    <name evidence="8" type="ORF">ACFOPQ_08545</name>
</gene>
<keyword evidence="3" id="KW-0963">Cytoplasm</keyword>
<name>A0ABV8A612_9DEIO</name>
<dbReference type="InterPro" id="IPR013805">
    <property type="entry name" value="GrpE_CC"/>
</dbReference>
<dbReference type="PANTHER" id="PTHR21237:SF23">
    <property type="entry name" value="GRPE PROTEIN HOMOLOG, MITOCHONDRIAL"/>
    <property type="match status" value="1"/>
</dbReference>
<dbReference type="SUPFAM" id="SSF51064">
    <property type="entry name" value="Head domain of nucleotide exchange factor GrpE"/>
    <property type="match status" value="1"/>
</dbReference>
<dbReference type="PANTHER" id="PTHR21237">
    <property type="entry name" value="GRPE PROTEIN"/>
    <property type="match status" value="1"/>
</dbReference>
<dbReference type="Proteomes" id="UP001595748">
    <property type="component" value="Unassembled WGS sequence"/>
</dbReference>
<proteinExistence type="inferred from homology"/>
<dbReference type="SUPFAM" id="SSF58014">
    <property type="entry name" value="Coiled-coil domain of nucleotide exchange factor GrpE"/>
    <property type="match status" value="1"/>
</dbReference>
<sequence length="207" mass="22661">MSDDTKKKNGQPDTSENIKFDAEPVAETDNMDEDADFQMPEGFPDMDAGMLGQVQEMMGKLQKADELEKENADLKNRLGRLAADFEGYRNRTGLETAEAEGKGVSKAAEALMPVYDDVERALTAGVDDPAKLIPGVQAVQSKVLSIFATLGLEATGREGEPFDPQWHEAIQVVPGDEDDLIVTTYQLGFRMGDRLVRPARVVVSRKA</sequence>
<evidence type="ECO:0000256" key="7">
    <source>
        <dbReference type="SAM" id="MobiDB-lite"/>
    </source>
</evidence>
<evidence type="ECO:0000256" key="3">
    <source>
        <dbReference type="HAMAP-Rule" id="MF_01151"/>
    </source>
</evidence>
<feature type="region of interest" description="Disordered" evidence="7">
    <location>
        <begin position="1"/>
        <end position="42"/>
    </location>
</feature>
<comment type="similarity">
    <text evidence="1 3 5">Belongs to the GrpE family.</text>
</comment>
<feature type="compositionally biased region" description="Acidic residues" evidence="7">
    <location>
        <begin position="24"/>
        <end position="36"/>
    </location>
</feature>
<dbReference type="RefSeq" id="WP_380077106.1">
    <property type="nucleotide sequence ID" value="NZ_JBHRZF010000100.1"/>
</dbReference>
<comment type="caution">
    <text evidence="8">The sequence shown here is derived from an EMBL/GenBank/DDBJ whole genome shotgun (WGS) entry which is preliminary data.</text>
</comment>